<keyword evidence="2" id="KW-1185">Reference proteome</keyword>
<reference evidence="1" key="1">
    <citation type="submission" date="2017-10" db="EMBL/GenBank/DDBJ databases">
        <title>Genome sequence of cellulolytic Lachnospiraceae bacterium XHS1971 isolated from hotspring sediment.</title>
        <authorList>
            <person name="Vasudevan G."/>
            <person name="Joshi A.J."/>
            <person name="Hivarkar S."/>
            <person name="Lanjekar V.B."/>
            <person name="Dhakephalkar P.K."/>
            <person name="Dagar S."/>
        </authorList>
    </citation>
    <scope>NUCLEOTIDE SEQUENCE</scope>
    <source>
        <strain evidence="1">XHS1971</strain>
    </source>
</reference>
<dbReference type="EMBL" id="PEDL01000019">
    <property type="protein sequence ID" value="PHV69728.1"/>
    <property type="molecule type" value="Genomic_DNA"/>
</dbReference>
<organism evidence="1 2">
    <name type="scientific">Sporanaerobium hydrogeniformans</name>
    <dbReference type="NCBI Taxonomy" id="3072179"/>
    <lineage>
        <taxon>Bacteria</taxon>
        <taxon>Bacillati</taxon>
        <taxon>Bacillota</taxon>
        <taxon>Clostridia</taxon>
        <taxon>Lachnospirales</taxon>
        <taxon>Lachnospiraceae</taxon>
        <taxon>Sporanaerobium</taxon>
    </lineage>
</organism>
<protein>
    <submittedName>
        <fullName evidence="1">Uncharacterized protein</fullName>
    </submittedName>
</protein>
<gene>
    <name evidence="1" type="ORF">CS063_14110</name>
</gene>
<comment type="caution">
    <text evidence="1">The sequence shown here is derived from an EMBL/GenBank/DDBJ whole genome shotgun (WGS) entry which is preliminary data.</text>
</comment>
<evidence type="ECO:0000313" key="1">
    <source>
        <dbReference type="EMBL" id="PHV69728.1"/>
    </source>
</evidence>
<name>A0AC61DAD7_9FIRM</name>
<proteinExistence type="predicted"/>
<accession>A0AC61DAD7</accession>
<evidence type="ECO:0000313" key="2">
    <source>
        <dbReference type="Proteomes" id="UP000224460"/>
    </source>
</evidence>
<sequence length="224" mass="25734">MPKEGMIKMIEENNTMVTRAVFSEDKSHRYLLSKEWDASLANAVVIMLQAGKSNALIQDVTTCNIINCVSQLDEDYGSVNIVNLFSRLDLELDTDIDIDDFTDEENDRQIKEVAEGAELIILAYGKAQETSLCVKQRVREVISLLEKYKDKMYLIGDSKGRKGFSAMYPKVRNKWILYKAYEEEQKKESDKVAENIETPQTEQQTIEDQKSNNETKTKKNNRKS</sequence>
<dbReference type="Proteomes" id="UP000224460">
    <property type="component" value="Unassembled WGS sequence"/>
</dbReference>